<dbReference type="Gene3D" id="3.40.50.150">
    <property type="entry name" value="Vaccinia Virus protein VP39"/>
    <property type="match status" value="1"/>
</dbReference>
<dbReference type="EMBL" id="JARMAB010000005">
    <property type="protein sequence ID" value="MED1202300.1"/>
    <property type="molecule type" value="Genomic_DNA"/>
</dbReference>
<evidence type="ECO:0000313" key="7">
    <source>
        <dbReference type="Proteomes" id="UP001341444"/>
    </source>
</evidence>
<evidence type="ECO:0000313" key="6">
    <source>
        <dbReference type="EMBL" id="MED1202300.1"/>
    </source>
</evidence>
<gene>
    <name evidence="6" type="ORF">P4T90_04240</name>
</gene>
<proteinExistence type="inferred from homology"/>
<dbReference type="GO" id="GO:0032259">
    <property type="term" value="P:methylation"/>
    <property type="evidence" value="ECO:0007669"/>
    <property type="project" value="UniProtKB-KW"/>
</dbReference>
<dbReference type="RefSeq" id="WP_066266882.1">
    <property type="nucleotide sequence ID" value="NZ_JARMAB010000005.1"/>
</dbReference>
<comment type="similarity">
    <text evidence="4">Belongs to the methyltransferase superfamily. YrrT family.</text>
</comment>
<organism evidence="6 7">
    <name type="scientific">Heyndrickxia acidicola</name>
    <dbReference type="NCBI Taxonomy" id="209389"/>
    <lineage>
        <taxon>Bacteria</taxon>
        <taxon>Bacillati</taxon>
        <taxon>Bacillota</taxon>
        <taxon>Bacilli</taxon>
        <taxon>Bacillales</taxon>
        <taxon>Bacillaceae</taxon>
        <taxon>Heyndrickxia</taxon>
    </lineage>
</organism>
<accession>A0ABU6MCA8</accession>
<evidence type="ECO:0000256" key="1">
    <source>
        <dbReference type="ARBA" id="ARBA00022603"/>
    </source>
</evidence>
<dbReference type="CDD" id="cd02440">
    <property type="entry name" value="AdoMet_MTases"/>
    <property type="match status" value="1"/>
</dbReference>
<dbReference type="GO" id="GO:0008168">
    <property type="term" value="F:methyltransferase activity"/>
    <property type="evidence" value="ECO:0007669"/>
    <property type="project" value="UniProtKB-KW"/>
</dbReference>
<evidence type="ECO:0000256" key="2">
    <source>
        <dbReference type="ARBA" id="ARBA00022679"/>
    </source>
</evidence>
<dbReference type="Proteomes" id="UP001341444">
    <property type="component" value="Unassembled WGS sequence"/>
</dbReference>
<dbReference type="InterPro" id="IPR029063">
    <property type="entry name" value="SAM-dependent_MTases_sf"/>
</dbReference>
<dbReference type="EC" id="2.1.1.-" evidence="4"/>
<keyword evidence="3 4" id="KW-0949">S-adenosyl-L-methionine</keyword>
<feature type="binding site" evidence="4">
    <location>
        <position position="74"/>
    </location>
    <ligand>
        <name>S-adenosyl-L-methionine</name>
        <dbReference type="ChEBI" id="CHEBI:59789"/>
    </ligand>
</feature>
<reference evidence="6 7" key="1">
    <citation type="submission" date="2023-03" db="EMBL/GenBank/DDBJ databases">
        <title>Bacillus Genome Sequencing.</title>
        <authorList>
            <person name="Dunlap C."/>
        </authorList>
    </citation>
    <scope>NUCLEOTIDE SEQUENCE [LARGE SCALE GENOMIC DNA]</scope>
    <source>
        <strain evidence="6 7">B-23453</strain>
    </source>
</reference>
<keyword evidence="1 4" id="KW-0489">Methyltransferase</keyword>
<dbReference type="HAMAP" id="MF_02100">
    <property type="entry name" value="Methyltr_YrrT"/>
    <property type="match status" value="1"/>
</dbReference>
<feature type="binding site" evidence="4">
    <location>
        <position position="96"/>
    </location>
    <ligand>
        <name>S-adenosyl-L-methionine</name>
        <dbReference type="ChEBI" id="CHEBI:59789"/>
    </ligand>
</feature>
<evidence type="ECO:0000256" key="4">
    <source>
        <dbReference type="HAMAP-Rule" id="MF_02100"/>
    </source>
</evidence>
<name>A0ABU6MCA8_9BACI</name>
<dbReference type="InterPro" id="IPR041698">
    <property type="entry name" value="Methyltransf_25"/>
</dbReference>
<comment type="caution">
    <text evidence="6">The sequence shown here is derived from an EMBL/GenBank/DDBJ whole genome shotgun (WGS) entry which is preliminary data.</text>
</comment>
<feature type="binding site" evidence="4">
    <location>
        <position position="53"/>
    </location>
    <ligand>
        <name>S-adenosyl-L-methionine</name>
        <dbReference type="ChEBI" id="CHEBI:59789"/>
    </ligand>
</feature>
<dbReference type="PANTHER" id="PTHR43861">
    <property type="entry name" value="TRANS-ACONITATE 2-METHYLTRANSFERASE-RELATED"/>
    <property type="match status" value="1"/>
</dbReference>
<protein>
    <recommendedName>
        <fullName evidence="4">Uncharacterized methyltransferase P4T90_04240</fullName>
        <ecNumber evidence="4">2.1.1.-</ecNumber>
    </recommendedName>
</protein>
<keyword evidence="2 4" id="KW-0808">Transferase</keyword>
<dbReference type="SUPFAM" id="SSF53335">
    <property type="entry name" value="S-adenosyl-L-methionine-dependent methyltransferases"/>
    <property type="match status" value="1"/>
</dbReference>
<sequence length="214" mass="24532">MGREFNQLFDEWSHSYDETVNGNDPEYEEVFEDYDIILSKVAEKAGGTVIEFGVGTGNLTQRLVERGLKVIGIEPNEKMRSIAGGKLPDVTIIDGDFQDFQVNIPVHTLVSTYAFHHLTDEEKGIAIREYSRLLPENGRIIFADTIFETEEAKKQMIRESEERGFTRLAEDLQREYYTTIAVLQNILIENGFNATFTKLNRFVWLLDAVKEGRD</sequence>
<comment type="function">
    <text evidence="4">Could be a S-adenosyl-L-methionine-dependent methyltransferase.</text>
</comment>
<feature type="domain" description="Methyltransferase" evidence="5">
    <location>
        <begin position="49"/>
        <end position="138"/>
    </location>
</feature>
<evidence type="ECO:0000259" key="5">
    <source>
        <dbReference type="Pfam" id="PF13649"/>
    </source>
</evidence>
<evidence type="ECO:0000256" key="3">
    <source>
        <dbReference type="ARBA" id="ARBA00022691"/>
    </source>
</evidence>
<dbReference type="Pfam" id="PF13649">
    <property type="entry name" value="Methyltransf_25"/>
    <property type="match status" value="1"/>
</dbReference>
<keyword evidence="7" id="KW-1185">Reference proteome</keyword>
<dbReference type="InterPro" id="IPR023553">
    <property type="entry name" value="Uncharacterised_MeTfrase_YrrT"/>
</dbReference>